<keyword evidence="5" id="KW-1185">Reference proteome</keyword>
<dbReference type="OrthoDB" id="8530910at2"/>
<dbReference type="RefSeq" id="WP_090411115.1">
    <property type="nucleotide sequence ID" value="NZ_FNOY01000002.1"/>
</dbReference>
<evidence type="ECO:0000313" key="4">
    <source>
        <dbReference type="EMBL" id="SDX48673.1"/>
    </source>
</evidence>
<dbReference type="Pfam" id="PF23357">
    <property type="entry name" value="DUF7088"/>
    <property type="match status" value="1"/>
</dbReference>
<name>A0A1H3C3D1_9PROT</name>
<keyword evidence="1" id="KW-0472">Membrane</keyword>
<keyword evidence="1" id="KW-0812">Transmembrane</keyword>
<dbReference type="Pfam" id="PF09822">
    <property type="entry name" value="ABC_transp_aux"/>
    <property type="match status" value="1"/>
</dbReference>
<proteinExistence type="predicted"/>
<dbReference type="EMBL" id="FNOY01000002">
    <property type="protein sequence ID" value="SDX48673.1"/>
    <property type="molecule type" value="Genomic_DNA"/>
</dbReference>
<sequence length="444" mass="48833">MVKQGRPQRGMVRILLGILMVLLGVWALEYRMQWDITQNGRNSLSQASVDLLQKLDGPVQVTAYATAQDPQLGDVRGMIRNFIAVYQRIKPDLTLDFIDPAEQPQLAHEAGVKLNGELVVRYHQRSARLTAINEQAFTNTLLRLARTHEKRLLALSGHGERKLDGIAQRDLGDFGSRLEAIGFNSEAFNFADEADIPRDTSVLLIASPQIDLLEGEIDQLLDYLARGGNLLWLADVGALHGLLPLAERLGIVFTPGVIVDPQAKRLRAPPGFALGTLYGRHAVTENFDYLTVFPFARQLILEHNREWFGSVLVEAAPQGWVETGEISDEVSFDADSDVAGPVSVAVALSRIVDDREQRVIVVGNGHFLANSHLGNGGNLDFGINMLNWLAGDEALIAIQPSATVDSRLVLSEWALTVMVGVFLVALPLAFLASGILVGWYRKRR</sequence>
<accession>A0A1H3C3D1</accession>
<protein>
    <submittedName>
        <fullName evidence="4">ABC-type uncharacterized transport system involved in gliding motility, auxiliary component</fullName>
    </submittedName>
</protein>
<reference evidence="4 5" key="1">
    <citation type="submission" date="2016-10" db="EMBL/GenBank/DDBJ databases">
        <authorList>
            <person name="de Groot N.N."/>
        </authorList>
    </citation>
    <scope>NUCLEOTIDE SEQUENCE [LARGE SCALE GENOMIC DNA]</scope>
    <source>
        <strain evidence="4 5">Nm1</strain>
    </source>
</reference>
<feature type="transmembrane region" description="Helical" evidence="1">
    <location>
        <begin position="413"/>
        <end position="440"/>
    </location>
</feature>
<feature type="domain" description="ABC-type uncharacterised transport system" evidence="2">
    <location>
        <begin position="150"/>
        <end position="372"/>
    </location>
</feature>
<feature type="domain" description="DUF7088" evidence="3">
    <location>
        <begin position="38"/>
        <end position="110"/>
    </location>
</feature>
<evidence type="ECO:0000259" key="3">
    <source>
        <dbReference type="Pfam" id="PF23357"/>
    </source>
</evidence>
<evidence type="ECO:0000259" key="2">
    <source>
        <dbReference type="Pfam" id="PF09822"/>
    </source>
</evidence>
<dbReference type="SUPFAM" id="SSF52317">
    <property type="entry name" value="Class I glutamine amidotransferase-like"/>
    <property type="match status" value="1"/>
</dbReference>
<dbReference type="InterPro" id="IPR029062">
    <property type="entry name" value="Class_I_gatase-like"/>
</dbReference>
<evidence type="ECO:0000313" key="5">
    <source>
        <dbReference type="Proteomes" id="UP000198640"/>
    </source>
</evidence>
<dbReference type="STRING" id="44576.SAMN05421881_100250"/>
<organism evidence="4 5">
    <name type="scientific">Nitrosomonas halophila</name>
    <dbReference type="NCBI Taxonomy" id="44576"/>
    <lineage>
        <taxon>Bacteria</taxon>
        <taxon>Pseudomonadati</taxon>
        <taxon>Pseudomonadota</taxon>
        <taxon>Betaproteobacteria</taxon>
        <taxon>Nitrosomonadales</taxon>
        <taxon>Nitrosomonadaceae</taxon>
        <taxon>Nitrosomonas</taxon>
    </lineage>
</organism>
<gene>
    <name evidence="4" type="ORF">SAMN05421881_100250</name>
</gene>
<dbReference type="InterPro" id="IPR055396">
    <property type="entry name" value="DUF7088"/>
</dbReference>
<evidence type="ECO:0000256" key="1">
    <source>
        <dbReference type="SAM" id="Phobius"/>
    </source>
</evidence>
<dbReference type="AlphaFoldDB" id="A0A1H3C3D1"/>
<dbReference type="InterPro" id="IPR019196">
    <property type="entry name" value="ABC_transp_unknown"/>
</dbReference>
<dbReference type="Proteomes" id="UP000198640">
    <property type="component" value="Unassembled WGS sequence"/>
</dbReference>
<keyword evidence="1" id="KW-1133">Transmembrane helix</keyword>